<sequence length="367" mass="43796">MSEDIKRFLKLYSSYGKYAEKIIEELYTNEERSFNQLLISTKIDKLDMSLTLSFLMQARHIKIRKRNNRTFYYLSDNRIMFFPLYCDYIHQIFKESFNLFFKILTNGIVNLKKIKSKHEFDILIINKLLKVGNSSEIRMLYEENLNNLDIKRKKEEEKNYCYVDYEEVEKRIVQDYNACILIGKYNLLFGKIFKVIVKNKNIAITEIIKNIEGADELTVDIALDYLQFEGVIVRNKLENIFSTNKWIEKLKFSLLNEFVSENYDLNTRRIFNLLLKEDIYDSNVSKSFLLTNENIRKGLFNLQSLGFISILGDFSANTFYSKSNLKWKNNKDFALLFYASHLFKEIIYEKNRIEKNLVEFLVFSDKN</sequence>
<evidence type="ECO:0000313" key="1">
    <source>
        <dbReference type="EMBL" id="KCZ81314.1"/>
    </source>
</evidence>
<proteinExistence type="predicted"/>
<dbReference type="OrthoDB" id="2190062at2759"/>
<name>A0A059F2S8_9MICR</name>
<accession>A0A059F2S8</accession>
<dbReference type="AlphaFoldDB" id="A0A059F2S8"/>
<dbReference type="HOGENOM" id="CLU_754344_0_0_1"/>
<reference evidence="2" key="1">
    <citation type="submission" date="2013-02" db="EMBL/GenBank/DDBJ databases">
        <authorList>
            <consortium name="The Broad Institute Genome Sequencing Platform"/>
            <person name="Cuomo C."/>
            <person name="Becnel J."/>
            <person name="Sanscrainte N."/>
            <person name="Walker B."/>
            <person name="Young S.K."/>
            <person name="Zeng Q."/>
            <person name="Gargeya S."/>
            <person name="Fitzgerald M."/>
            <person name="Haas B."/>
            <person name="Abouelleil A."/>
            <person name="Alvarado L."/>
            <person name="Arachchi H.M."/>
            <person name="Berlin A.M."/>
            <person name="Chapman S.B."/>
            <person name="Dewar J."/>
            <person name="Goldberg J."/>
            <person name="Griggs A."/>
            <person name="Gujja S."/>
            <person name="Hansen M."/>
            <person name="Howarth C."/>
            <person name="Imamovic A."/>
            <person name="Larimer J."/>
            <person name="McCowan C."/>
            <person name="Murphy C."/>
            <person name="Neiman D."/>
            <person name="Pearson M."/>
            <person name="Priest M."/>
            <person name="Roberts A."/>
            <person name="Saif S."/>
            <person name="Shea T."/>
            <person name="Sisk P."/>
            <person name="Sykes S."/>
            <person name="Wortman J."/>
            <person name="Nusbaum C."/>
            <person name="Birren B."/>
        </authorList>
    </citation>
    <scope>NUCLEOTIDE SEQUENCE [LARGE SCALE GENOMIC DNA]</scope>
    <source>
        <strain evidence="2">PRA339</strain>
    </source>
</reference>
<keyword evidence="2" id="KW-1185">Reference proteome</keyword>
<dbReference type="EMBL" id="KK365144">
    <property type="protein sequence ID" value="KCZ81314.1"/>
    <property type="molecule type" value="Genomic_DNA"/>
</dbReference>
<evidence type="ECO:0008006" key="3">
    <source>
        <dbReference type="Google" id="ProtNLM"/>
    </source>
</evidence>
<dbReference type="SUPFAM" id="SSF46785">
    <property type="entry name" value="Winged helix' DNA-binding domain"/>
    <property type="match status" value="1"/>
</dbReference>
<dbReference type="Gene3D" id="1.10.10.10">
    <property type="entry name" value="Winged helix-like DNA-binding domain superfamily/Winged helix DNA-binding domain"/>
    <property type="match status" value="1"/>
</dbReference>
<dbReference type="STRING" id="1288291.A0A059F2S8"/>
<dbReference type="InterPro" id="IPR036388">
    <property type="entry name" value="WH-like_DNA-bd_sf"/>
</dbReference>
<gene>
    <name evidence="1" type="ORF">H312_01193</name>
</gene>
<dbReference type="VEuPathDB" id="MicrosporidiaDB:H312_01193"/>
<reference evidence="1 2" key="2">
    <citation type="submission" date="2014-03" db="EMBL/GenBank/DDBJ databases">
        <title>The Genome Sequence of Anncaliia algerae insect isolate PRA339.</title>
        <authorList>
            <consortium name="The Broad Institute Genome Sequencing Platform"/>
            <consortium name="The Broad Institute Genome Sequencing Center for Infectious Disease"/>
            <person name="Cuomo C."/>
            <person name="Becnel J."/>
            <person name="Sanscrainte N."/>
            <person name="Walker B."/>
            <person name="Young S.K."/>
            <person name="Zeng Q."/>
            <person name="Gargeya S."/>
            <person name="Fitzgerald M."/>
            <person name="Haas B."/>
            <person name="Abouelleil A."/>
            <person name="Alvarado L."/>
            <person name="Arachchi H.M."/>
            <person name="Berlin A.M."/>
            <person name="Chapman S.B."/>
            <person name="Dewar J."/>
            <person name="Goldberg J."/>
            <person name="Griggs A."/>
            <person name="Gujja S."/>
            <person name="Hansen M."/>
            <person name="Howarth C."/>
            <person name="Imamovic A."/>
            <person name="Larimer J."/>
            <person name="McCowan C."/>
            <person name="Murphy C."/>
            <person name="Neiman D."/>
            <person name="Pearson M."/>
            <person name="Priest M."/>
            <person name="Roberts A."/>
            <person name="Saif S."/>
            <person name="Shea T."/>
            <person name="Sisk P."/>
            <person name="Sykes S."/>
            <person name="Wortman J."/>
            <person name="Nusbaum C."/>
            <person name="Birren B."/>
        </authorList>
    </citation>
    <scope>NUCLEOTIDE SEQUENCE [LARGE SCALE GENOMIC DNA]</scope>
    <source>
        <strain evidence="1 2">PRA339</strain>
    </source>
</reference>
<protein>
    <recommendedName>
        <fullName evidence="3">RNA polymerase III subunit C3</fullName>
    </recommendedName>
</protein>
<organism evidence="1 2">
    <name type="scientific">Anncaliia algerae PRA339</name>
    <dbReference type="NCBI Taxonomy" id="1288291"/>
    <lineage>
        <taxon>Eukaryota</taxon>
        <taxon>Fungi</taxon>
        <taxon>Fungi incertae sedis</taxon>
        <taxon>Microsporidia</taxon>
        <taxon>Tubulinosematoidea</taxon>
        <taxon>Tubulinosematidae</taxon>
        <taxon>Anncaliia</taxon>
    </lineage>
</organism>
<dbReference type="InterPro" id="IPR036390">
    <property type="entry name" value="WH_DNA-bd_sf"/>
</dbReference>
<dbReference type="Proteomes" id="UP000030655">
    <property type="component" value="Unassembled WGS sequence"/>
</dbReference>
<evidence type="ECO:0000313" key="2">
    <source>
        <dbReference type="Proteomes" id="UP000030655"/>
    </source>
</evidence>